<comment type="subunit">
    <text evidence="8">Component of the Ubi complex metabolon, which regroups five ubiquinone biosynthesis proteins (UbiE, UbiF, UbiG, UbiH and UbiI) and two accessory factors (UbiK and the lipid-binding protein UbiJ).</text>
</comment>
<evidence type="ECO:0000256" key="3">
    <source>
        <dbReference type="ARBA" id="ARBA00005349"/>
    </source>
</evidence>
<dbReference type="RefSeq" id="WP_090253092.1">
    <property type="nucleotide sequence ID" value="NZ_FOAA01000007.1"/>
</dbReference>
<dbReference type="Gene3D" id="3.50.50.60">
    <property type="entry name" value="FAD/NAD(P)-binding domain"/>
    <property type="match status" value="2"/>
</dbReference>
<evidence type="ECO:0000256" key="7">
    <source>
        <dbReference type="ARBA" id="ARBA00023033"/>
    </source>
</evidence>
<proteinExistence type="inferred from homology"/>
<dbReference type="EMBL" id="FOAA01000007">
    <property type="protein sequence ID" value="SEK96682.1"/>
    <property type="molecule type" value="Genomic_DNA"/>
</dbReference>
<protein>
    <submittedName>
        <fullName evidence="10">2-octaprenylphenol hydroxylase</fullName>
    </submittedName>
</protein>
<dbReference type="InterPro" id="IPR036188">
    <property type="entry name" value="FAD/NAD-bd_sf"/>
</dbReference>
<name>A0A1H7LCK9_9GAMM</name>
<dbReference type="STRING" id="1396821.SAMN05444515_10794"/>
<dbReference type="GO" id="GO:0016705">
    <property type="term" value="F:oxidoreductase activity, acting on paired donors, with incorporation or reduction of molecular oxygen"/>
    <property type="evidence" value="ECO:0007669"/>
    <property type="project" value="InterPro"/>
</dbReference>
<evidence type="ECO:0000256" key="5">
    <source>
        <dbReference type="ARBA" id="ARBA00022827"/>
    </source>
</evidence>
<dbReference type="FunFam" id="3.50.50.60:FF:000021">
    <property type="entry name" value="Ubiquinone biosynthesis monooxygenase COQ6"/>
    <property type="match status" value="1"/>
</dbReference>
<dbReference type="GO" id="GO:0071949">
    <property type="term" value="F:FAD binding"/>
    <property type="evidence" value="ECO:0007669"/>
    <property type="project" value="InterPro"/>
</dbReference>
<keyword evidence="5" id="KW-0274">FAD</keyword>
<evidence type="ECO:0000256" key="6">
    <source>
        <dbReference type="ARBA" id="ARBA00023002"/>
    </source>
</evidence>
<dbReference type="NCBIfam" id="TIGR01988">
    <property type="entry name" value="Ubi-OHases"/>
    <property type="match status" value="1"/>
</dbReference>
<dbReference type="PANTHER" id="PTHR43876:SF7">
    <property type="entry name" value="UBIQUINONE BIOSYNTHESIS MONOOXYGENASE COQ6, MITOCHONDRIAL"/>
    <property type="match status" value="1"/>
</dbReference>
<dbReference type="SUPFAM" id="SSF51905">
    <property type="entry name" value="FAD/NAD(P)-binding domain"/>
    <property type="match status" value="1"/>
</dbReference>
<keyword evidence="7" id="KW-0503">Monooxygenase</keyword>
<dbReference type="InterPro" id="IPR002938">
    <property type="entry name" value="FAD-bd"/>
</dbReference>
<evidence type="ECO:0000313" key="11">
    <source>
        <dbReference type="Proteomes" id="UP000199256"/>
    </source>
</evidence>
<evidence type="ECO:0000256" key="4">
    <source>
        <dbReference type="ARBA" id="ARBA00022630"/>
    </source>
</evidence>
<sequence>MSDAKTPEFHTIVIGGGMVGAALAAELARSGHRVALVEVQPPGPFDPDGDPDLRVSAINRAAQRVFQSLGAWEGMTALRAHPYQAMEVWDAAGSGRIRFEARDLAEPDLGHIIENRVVQRALWDRLEQDPMVEIIAPDTLMGLDVRRSHAEVTLASGRRLKAYLVVGADGARSRLRELAGIRVNSRHYGQQALVANVRTALPHEDTAWQRFLPTGPLAFLPLGDGACSIVWSADDARAEGLRDLDDDGFCQALSEGLDYRLGHVLETSKRAAFPLRGSQAEHYVRPRIALVGDAAHTIHPLAGQGANLGFQDAHALVSAVCAPGVRDAGDLRVLRRYERARRGDNLIMMRSMEGFRYLFGSEQPPLAALRGLGLNLAQQVTPLKHLLMRHALGLGDGHR</sequence>
<gene>
    <name evidence="10" type="ORF">SAMN05444515_10794</name>
</gene>
<dbReference type="AlphaFoldDB" id="A0A1H7LCK9"/>
<accession>A0A1H7LCK9</accession>
<dbReference type="PRINTS" id="PR00420">
    <property type="entry name" value="RNGMNOXGNASE"/>
</dbReference>
<dbReference type="InterPro" id="IPR051205">
    <property type="entry name" value="UbiH/COQ6_monooxygenase"/>
</dbReference>
<dbReference type="InterPro" id="IPR018168">
    <property type="entry name" value="Ubi_Hdrlase_CS"/>
</dbReference>
<keyword evidence="4" id="KW-0285">Flavoprotein</keyword>
<comment type="pathway">
    <text evidence="2">Cofactor biosynthesis; ubiquinone biosynthesis.</text>
</comment>
<dbReference type="GO" id="GO:0004497">
    <property type="term" value="F:monooxygenase activity"/>
    <property type="evidence" value="ECO:0007669"/>
    <property type="project" value="UniProtKB-KW"/>
</dbReference>
<keyword evidence="6" id="KW-0560">Oxidoreductase</keyword>
<dbReference type="InterPro" id="IPR010971">
    <property type="entry name" value="UbiH/COQ6"/>
</dbReference>
<dbReference type="GO" id="GO:0006744">
    <property type="term" value="P:ubiquinone biosynthetic process"/>
    <property type="evidence" value="ECO:0007669"/>
    <property type="project" value="UniProtKB-UniPathway"/>
</dbReference>
<comment type="similarity">
    <text evidence="3">Belongs to the UbiH/COQ6 family.</text>
</comment>
<evidence type="ECO:0000256" key="8">
    <source>
        <dbReference type="ARBA" id="ARBA00065734"/>
    </source>
</evidence>
<dbReference type="PANTHER" id="PTHR43876">
    <property type="entry name" value="UBIQUINONE BIOSYNTHESIS MONOOXYGENASE COQ6, MITOCHONDRIAL"/>
    <property type="match status" value="1"/>
</dbReference>
<evidence type="ECO:0000259" key="9">
    <source>
        <dbReference type="Pfam" id="PF01494"/>
    </source>
</evidence>
<reference evidence="11" key="1">
    <citation type="submission" date="2016-10" db="EMBL/GenBank/DDBJ databases">
        <authorList>
            <person name="Varghese N."/>
            <person name="Submissions S."/>
        </authorList>
    </citation>
    <scope>NUCLEOTIDE SEQUENCE [LARGE SCALE GENOMIC DNA]</scope>
    <source>
        <strain evidence="11">DSM 241</strain>
    </source>
</reference>
<dbReference type="GO" id="GO:0110142">
    <property type="term" value="C:ubiquinone biosynthesis complex"/>
    <property type="evidence" value="ECO:0007669"/>
    <property type="project" value="UniProtKB-ARBA"/>
</dbReference>
<dbReference type="Pfam" id="PF01494">
    <property type="entry name" value="FAD_binding_3"/>
    <property type="match status" value="1"/>
</dbReference>
<comment type="cofactor">
    <cofactor evidence="1">
        <name>FAD</name>
        <dbReference type="ChEBI" id="CHEBI:57692"/>
    </cofactor>
</comment>
<organism evidence="10 11">
    <name type="scientific">Ectothiorhodospira marina</name>
    <dbReference type="NCBI Taxonomy" id="1396821"/>
    <lineage>
        <taxon>Bacteria</taxon>
        <taxon>Pseudomonadati</taxon>
        <taxon>Pseudomonadota</taxon>
        <taxon>Gammaproteobacteria</taxon>
        <taxon>Chromatiales</taxon>
        <taxon>Ectothiorhodospiraceae</taxon>
        <taxon>Ectothiorhodospira</taxon>
    </lineage>
</organism>
<evidence type="ECO:0000256" key="2">
    <source>
        <dbReference type="ARBA" id="ARBA00004749"/>
    </source>
</evidence>
<dbReference type="OrthoDB" id="9769565at2"/>
<dbReference type="PROSITE" id="PS01304">
    <property type="entry name" value="UBIH"/>
    <property type="match status" value="1"/>
</dbReference>
<evidence type="ECO:0000256" key="1">
    <source>
        <dbReference type="ARBA" id="ARBA00001974"/>
    </source>
</evidence>
<dbReference type="UniPathway" id="UPA00232"/>
<evidence type="ECO:0000313" key="10">
    <source>
        <dbReference type="EMBL" id="SEK96682.1"/>
    </source>
</evidence>
<feature type="domain" description="FAD-binding" evidence="9">
    <location>
        <begin position="10"/>
        <end position="342"/>
    </location>
</feature>
<dbReference type="Proteomes" id="UP000199256">
    <property type="component" value="Unassembled WGS sequence"/>
</dbReference>
<keyword evidence="11" id="KW-1185">Reference proteome</keyword>